<dbReference type="Proteomes" id="UP000076580">
    <property type="component" value="Chromosome 01"/>
</dbReference>
<name>A0A151GYG3_DRECN</name>
<organism evidence="1 2">
    <name type="scientific">Drechmeria coniospora</name>
    <name type="common">Nematophagous fungus</name>
    <name type="synonym">Meria coniospora</name>
    <dbReference type="NCBI Taxonomy" id="98403"/>
    <lineage>
        <taxon>Eukaryota</taxon>
        <taxon>Fungi</taxon>
        <taxon>Dikarya</taxon>
        <taxon>Ascomycota</taxon>
        <taxon>Pezizomycotina</taxon>
        <taxon>Sordariomycetes</taxon>
        <taxon>Hypocreomycetidae</taxon>
        <taxon>Hypocreales</taxon>
        <taxon>Ophiocordycipitaceae</taxon>
        <taxon>Drechmeria</taxon>
    </lineage>
</organism>
<protein>
    <submittedName>
        <fullName evidence="1">Uncharacterized protein</fullName>
    </submittedName>
</protein>
<dbReference type="EMBL" id="LAYC01000001">
    <property type="protein sequence ID" value="KYK62073.1"/>
    <property type="molecule type" value="Genomic_DNA"/>
</dbReference>
<keyword evidence="2" id="KW-1185">Reference proteome</keyword>
<evidence type="ECO:0000313" key="1">
    <source>
        <dbReference type="EMBL" id="KYK62073.1"/>
    </source>
</evidence>
<dbReference type="GeneID" id="63715861"/>
<sequence length="300" mass="34055">MIRCKKSKTGATVEEVFEPKLQEEVDAASPFEPEGAVTVANPIGEEDATAKHQRIFEKMRKDMMKGQLRVVESADDLDEFELRECYRIIDAAIKRQSSSHEISWEVFQMFLENIFINWNSQSETPLNIQAKTRFANKLSHDGSQPAGYIQNGSGLGQVFYRFDFNFEPWASFTVGLVDESGTPVGACDLCLVEPNRNFDRDREMKECLGNVQFVEMARLFQTENCQLAVLYARRMIRARTQTLELQSPGPRVPPGEYVYAGTENFFKMLRVIGGWSENFFLRHADTDSTMPSGQGAGEDE</sequence>
<accession>A0A151GYG3</accession>
<dbReference type="RefSeq" id="XP_040661425.1">
    <property type="nucleotide sequence ID" value="XM_040800542.1"/>
</dbReference>
<dbReference type="AlphaFoldDB" id="A0A151GYG3"/>
<reference evidence="1 2" key="1">
    <citation type="journal article" date="2016" name="Sci. Rep.">
        <title>Insights into Adaptations to a Near-Obligate Nematode Endoparasitic Lifestyle from the Finished Genome of Drechmeria coniospora.</title>
        <authorList>
            <person name="Zhang L."/>
            <person name="Zhou Z."/>
            <person name="Guo Q."/>
            <person name="Fokkens L."/>
            <person name="Miskei M."/>
            <person name="Pocsi I."/>
            <person name="Zhang W."/>
            <person name="Chen M."/>
            <person name="Wang L."/>
            <person name="Sun Y."/>
            <person name="Donzelli B.G."/>
            <person name="Gibson D.M."/>
            <person name="Nelson D.R."/>
            <person name="Luo J.G."/>
            <person name="Rep M."/>
            <person name="Liu H."/>
            <person name="Yang S."/>
            <person name="Wang J."/>
            <person name="Krasnoff S.B."/>
            <person name="Xu Y."/>
            <person name="Molnar I."/>
            <person name="Lin M."/>
        </authorList>
    </citation>
    <scope>NUCLEOTIDE SEQUENCE [LARGE SCALE GENOMIC DNA]</scope>
    <source>
        <strain evidence="1 2">ARSEF 6962</strain>
    </source>
</reference>
<comment type="caution">
    <text evidence="1">The sequence shown here is derived from an EMBL/GenBank/DDBJ whole genome shotgun (WGS) entry which is preliminary data.</text>
</comment>
<dbReference type="InParanoid" id="A0A151GYG3"/>
<proteinExistence type="predicted"/>
<gene>
    <name evidence="1" type="ORF">DCS_03218</name>
</gene>
<evidence type="ECO:0000313" key="2">
    <source>
        <dbReference type="Proteomes" id="UP000076580"/>
    </source>
</evidence>